<gene>
    <name evidence="6" type="ORF">SAMN05216529_10834</name>
</gene>
<keyword evidence="4" id="KW-0804">Transcription</keyword>
<evidence type="ECO:0000256" key="3">
    <source>
        <dbReference type="ARBA" id="ARBA00023082"/>
    </source>
</evidence>
<dbReference type="RefSeq" id="WP_109712035.1">
    <property type="nucleotide sequence ID" value="NZ_QGDS01000008.1"/>
</dbReference>
<dbReference type="InterPro" id="IPR014284">
    <property type="entry name" value="RNA_pol_sigma-70_dom"/>
</dbReference>
<dbReference type="NCBIfam" id="TIGR02937">
    <property type="entry name" value="sigma70-ECF"/>
    <property type="match status" value="1"/>
</dbReference>
<dbReference type="EMBL" id="UHJJ01000008">
    <property type="protein sequence ID" value="SUQ14809.1"/>
    <property type="molecule type" value="Genomic_DNA"/>
</dbReference>
<dbReference type="InterPro" id="IPR013324">
    <property type="entry name" value="RNA_pol_sigma_r3/r4-like"/>
</dbReference>
<keyword evidence="7" id="KW-1185">Reference proteome</keyword>
<dbReference type="AlphaFoldDB" id="A0A315ZWZ6"/>
<proteinExistence type="inferred from homology"/>
<dbReference type="Gene3D" id="1.10.10.10">
    <property type="entry name" value="Winged helix-like DNA-binding domain superfamily/Winged helix DNA-binding domain"/>
    <property type="match status" value="1"/>
</dbReference>
<dbReference type="PANTHER" id="PTHR43133:SF60">
    <property type="entry name" value="RNA POLYMERASE SIGMA FACTOR SIGV"/>
    <property type="match status" value="1"/>
</dbReference>
<dbReference type="OrthoDB" id="9789355at2"/>
<organism evidence="6 7">
    <name type="scientific">Faecalicatena contorta</name>
    <dbReference type="NCBI Taxonomy" id="39482"/>
    <lineage>
        <taxon>Bacteria</taxon>
        <taxon>Bacillati</taxon>
        <taxon>Bacillota</taxon>
        <taxon>Clostridia</taxon>
        <taxon>Lachnospirales</taxon>
        <taxon>Lachnospiraceae</taxon>
        <taxon>Faecalicatena</taxon>
    </lineage>
</organism>
<dbReference type="InterPro" id="IPR036388">
    <property type="entry name" value="WH-like_DNA-bd_sf"/>
</dbReference>
<dbReference type="InterPro" id="IPR013325">
    <property type="entry name" value="RNA_pol_sigma_r2"/>
</dbReference>
<dbReference type="PANTHER" id="PTHR43133">
    <property type="entry name" value="RNA POLYMERASE ECF-TYPE SIGMA FACTO"/>
    <property type="match status" value="1"/>
</dbReference>
<dbReference type="GO" id="GO:0016987">
    <property type="term" value="F:sigma factor activity"/>
    <property type="evidence" value="ECO:0007669"/>
    <property type="project" value="UniProtKB-KW"/>
</dbReference>
<accession>A0A315ZWZ6</accession>
<evidence type="ECO:0000256" key="2">
    <source>
        <dbReference type="ARBA" id="ARBA00023015"/>
    </source>
</evidence>
<comment type="similarity">
    <text evidence="1">Belongs to the sigma-70 factor family. ECF subfamily.</text>
</comment>
<dbReference type="GO" id="GO:0006352">
    <property type="term" value="P:DNA-templated transcription initiation"/>
    <property type="evidence" value="ECO:0007669"/>
    <property type="project" value="InterPro"/>
</dbReference>
<feature type="domain" description="RNA polymerase sigma-70 region 2" evidence="5">
    <location>
        <begin position="11"/>
        <end position="77"/>
    </location>
</feature>
<evidence type="ECO:0000313" key="6">
    <source>
        <dbReference type="EMBL" id="SUQ14809.1"/>
    </source>
</evidence>
<keyword evidence="3" id="KW-0731">Sigma factor</keyword>
<evidence type="ECO:0000256" key="1">
    <source>
        <dbReference type="ARBA" id="ARBA00010641"/>
    </source>
</evidence>
<evidence type="ECO:0000256" key="4">
    <source>
        <dbReference type="ARBA" id="ARBA00023163"/>
    </source>
</evidence>
<reference evidence="7" key="1">
    <citation type="submission" date="2017-07" db="EMBL/GenBank/DDBJ databases">
        <authorList>
            <person name="Varghese N."/>
            <person name="Submissions S."/>
        </authorList>
    </citation>
    <scope>NUCLEOTIDE SEQUENCE [LARGE SCALE GENOMIC DNA]</scope>
    <source>
        <strain evidence="7">NLAE-zl-C134</strain>
    </source>
</reference>
<dbReference type="Proteomes" id="UP000254051">
    <property type="component" value="Unassembled WGS sequence"/>
</dbReference>
<dbReference type="SUPFAM" id="SSF88659">
    <property type="entry name" value="Sigma3 and sigma4 domains of RNA polymerase sigma factors"/>
    <property type="match status" value="1"/>
</dbReference>
<protein>
    <submittedName>
        <fullName evidence="6">RNA polymerase sigma-70 factor, ECF subfamily</fullName>
    </submittedName>
</protein>
<dbReference type="Pfam" id="PF04542">
    <property type="entry name" value="Sigma70_r2"/>
    <property type="match status" value="1"/>
</dbReference>
<name>A0A315ZWZ6_9FIRM</name>
<sequence length="182" mass="21545">MWTENCEFDEIYEEYKNLVLKAAYTYSGNYYVAEDIAQSTFLQLYIYYDSLNHSNIKSWLYTTAKNRALNYKKKANREILSDEVIEDGYYIQETAGSAEDEFMEELKNLDCSELHGRIFAALLEKNPRWYEAISLVYYLEVPQARVAEELGIRLEVLHSTLHRAKNWIKKKFGVEYDELNQL</sequence>
<dbReference type="InterPro" id="IPR039425">
    <property type="entry name" value="RNA_pol_sigma-70-like"/>
</dbReference>
<dbReference type="SUPFAM" id="SSF88946">
    <property type="entry name" value="Sigma2 domain of RNA polymerase sigma factors"/>
    <property type="match status" value="1"/>
</dbReference>
<dbReference type="Gene3D" id="1.10.1740.10">
    <property type="match status" value="1"/>
</dbReference>
<evidence type="ECO:0000313" key="7">
    <source>
        <dbReference type="Proteomes" id="UP000254051"/>
    </source>
</evidence>
<evidence type="ECO:0000259" key="5">
    <source>
        <dbReference type="Pfam" id="PF04542"/>
    </source>
</evidence>
<keyword evidence="2" id="KW-0805">Transcription regulation</keyword>
<dbReference type="InterPro" id="IPR007627">
    <property type="entry name" value="RNA_pol_sigma70_r2"/>
</dbReference>